<dbReference type="SUPFAM" id="SSF52058">
    <property type="entry name" value="L domain-like"/>
    <property type="match status" value="1"/>
</dbReference>
<name>A0A9D1V6X2_9FIRM</name>
<feature type="domain" description="WCX" evidence="2">
    <location>
        <begin position="250"/>
        <end position="325"/>
    </location>
</feature>
<dbReference type="PANTHER" id="PTHR34580:SF1">
    <property type="entry name" value="PROTEIN PAFC"/>
    <property type="match status" value="1"/>
</dbReference>
<proteinExistence type="predicted"/>
<reference evidence="3" key="2">
    <citation type="submission" date="2021-04" db="EMBL/GenBank/DDBJ databases">
        <authorList>
            <person name="Gilroy R."/>
        </authorList>
    </citation>
    <scope>NUCLEOTIDE SEQUENCE</scope>
    <source>
        <strain evidence="3">811</strain>
    </source>
</reference>
<dbReference type="Gene3D" id="3.80.10.10">
    <property type="entry name" value="Ribonuclease Inhibitor"/>
    <property type="match status" value="1"/>
</dbReference>
<dbReference type="EMBL" id="DXFX01000016">
    <property type="protein sequence ID" value="HIX07111.1"/>
    <property type="molecule type" value="Genomic_DNA"/>
</dbReference>
<evidence type="ECO:0000259" key="1">
    <source>
        <dbReference type="Pfam" id="PF13280"/>
    </source>
</evidence>
<dbReference type="InterPro" id="IPR026881">
    <property type="entry name" value="WYL_dom"/>
</dbReference>
<reference evidence="3" key="1">
    <citation type="journal article" date="2021" name="PeerJ">
        <title>Extensive microbial diversity within the chicken gut microbiome revealed by metagenomics and culture.</title>
        <authorList>
            <person name="Gilroy R."/>
            <person name="Ravi A."/>
            <person name="Getino M."/>
            <person name="Pursley I."/>
            <person name="Horton D.L."/>
            <person name="Alikhan N.F."/>
            <person name="Baker D."/>
            <person name="Gharbi K."/>
            <person name="Hall N."/>
            <person name="Watson M."/>
            <person name="Adriaenssens E.M."/>
            <person name="Foster-Nyarko E."/>
            <person name="Jarju S."/>
            <person name="Secka A."/>
            <person name="Antonio M."/>
            <person name="Oren A."/>
            <person name="Chaudhuri R.R."/>
            <person name="La Ragione R."/>
            <person name="Hildebrand F."/>
            <person name="Pallen M.J."/>
        </authorList>
    </citation>
    <scope>NUCLEOTIDE SEQUENCE</scope>
    <source>
        <strain evidence="3">811</strain>
    </source>
</reference>
<dbReference type="InterPro" id="IPR032675">
    <property type="entry name" value="LRR_dom_sf"/>
</dbReference>
<dbReference type="Proteomes" id="UP000824204">
    <property type="component" value="Unassembled WGS sequence"/>
</dbReference>
<gene>
    <name evidence="3" type="ORF">H9741_01410</name>
</gene>
<accession>A0A9D1V6X2</accession>
<dbReference type="InterPro" id="IPR013324">
    <property type="entry name" value="RNA_pol_sigma_r3/r4-like"/>
</dbReference>
<evidence type="ECO:0000259" key="2">
    <source>
        <dbReference type="Pfam" id="PF25583"/>
    </source>
</evidence>
<dbReference type="InterPro" id="IPR051534">
    <property type="entry name" value="CBASS_pafABC_assoc_protein"/>
</dbReference>
<evidence type="ECO:0000313" key="4">
    <source>
        <dbReference type="Proteomes" id="UP000824204"/>
    </source>
</evidence>
<evidence type="ECO:0000313" key="3">
    <source>
        <dbReference type="EMBL" id="HIX07111.1"/>
    </source>
</evidence>
<comment type="caution">
    <text evidence="3">The sequence shown here is derived from an EMBL/GenBank/DDBJ whole genome shotgun (WGS) entry which is preliminary data.</text>
</comment>
<dbReference type="SUPFAM" id="SSF88659">
    <property type="entry name" value="Sigma3 and sigma4 domains of RNA polymerase sigma factors"/>
    <property type="match status" value="1"/>
</dbReference>
<protein>
    <submittedName>
        <fullName evidence="3">WYL domain-containing protein</fullName>
    </submittedName>
</protein>
<feature type="domain" description="WYL" evidence="1">
    <location>
        <begin position="145"/>
        <end position="215"/>
    </location>
</feature>
<dbReference type="PANTHER" id="PTHR34580">
    <property type="match status" value="1"/>
</dbReference>
<dbReference type="Pfam" id="PF13280">
    <property type="entry name" value="WYL"/>
    <property type="match status" value="1"/>
</dbReference>
<dbReference type="PROSITE" id="PS52050">
    <property type="entry name" value="WYL"/>
    <property type="match status" value="1"/>
</dbReference>
<organism evidence="3 4">
    <name type="scientific">Candidatus Borkfalkia faecipullorum</name>
    <dbReference type="NCBI Taxonomy" id="2838510"/>
    <lineage>
        <taxon>Bacteria</taxon>
        <taxon>Bacillati</taxon>
        <taxon>Bacillota</taxon>
        <taxon>Clostridia</taxon>
        <taxon>Christensenellales</taxon>
        <taxon>Christensenellaceae</taxon>
        <taxon>Candidatus Borkfalkia</taxon>
    </lineage>
</organism>
<dbReference type="Pfam" id="PF25583">
    <property type="entry name" value="WCX"/>
    <property type="match status" value="1"/>
</dbReference>
<dbReference type="InterPro" id="IPR057727">
    <property type="entry name" value="WCX_dom"/>
</dbReference>
<sequence>MSEVSFESKKLAPLRILEVLEKYSDENHILTQAEIAEKLDREYGIVLERKAVARNLKLLEDAGFEFGTGKDGRGVYLLSRHFEEGELRMLIDSVAFSRHIPEKYVNDLVEKLRSLGSVYFGRSFRAVQRADMLYRSQSKDIFYIIEKLGDAIANEVQVSFMYNEYGTDKKLHPAWSAPQNVNPYRLVAVNNYYYLLANIDQYDNLVSLRLDKVTQFALTSLPRKNIRNTSAGPVCIGTYLSAHPYMLTGEPVHVVAELARDRVGLAIDAFGENFTLTDSGKETVTVSVSVNEEDAYLWAMQNGDVVEILEPQSLRDRLRLAVGKMRRKYLKTDADAYGEAVESARHNGNLSLVGVPARGKLAREGFGRLWRLELVDTDVKDISFAAARKELKVFIAANCPAADFSALAQLPLLKKAEIRSTNLSDLGFLRGKKLEQLILAENPVADYAPLYEMTGLSYLTTGSFTVQKLDLERLRAIYPGIRISVDEELECCDSDSLTRKEELDYPYNFVRAVFGWENFSADTEGLTAFLQEHIPYRLSEEEAQVFFGKFRDGKTLAQIAVQRGVPAVFVSADFARLLRKLRHPGSSRLIRKYIQQEDWQEE</sequence>
<dbReference type="AlphaFoldDB" id="A0A9D1V6X2"/>